<reference evidence="3" key="1">
    <citation type="journal article" date="2011" name="PLoS Genet.">
        <title>Genomic analysis of the necrotrophic fungal pathogens Sclerotinia sclerotiorum and Botrytis cinerea.</title>
        <authorList>
            <person name="Amselem J."/>
            <person name="Cuomo C.A."/>
            <person name="van Kan J.A."/>
            <person name="Viaud M."/>
            <person name="Benito E.P."/>
            <person name="Couloux A."/>
            <person name="Coutinho P.M."/>
            <person name="de Vries R.P."/>
            <person name="Dyer P.S."/>
            <person name="Fillinger S."/>
            <person name="Fournier E."/>
            <person name="Gout L."/>
            <person name="Hahn M."/>
            <person name="Kohn L."/>
            <person name="Lapalu N."/>
            <person name="Plummer K.M."/>
            <person name="Pradier J.M."/>
            <person name="Quevillon E."/>
            <person name="Sharon A."/>
            <person name="Simon A."/>
            <person name="ten Have A."/>
            <person name="Tudzynski B."/>
            <person name="Tudzynski P."/>
            <person name="Wincker P."/>
            <person name="Andrew M."/>
            <person name="Anthouard V."/>
            <person name="Beever R.E."/>
            <person name="Beffa R."/>
            <person name="Benoit I."/>
            <person name="Bouzid O."/>
            <person name="Brault B."/>
            <person name="Chen Z."/>
            <person name="Choquer M."/>
            <person name="Collemare J."/>
            <person name="Cotton P."/>
            <person name="Danchin E.G."/>
            <person name="Da Silva C."/>
            <person name="Gautier A."/>
            <person name="Giraud C."/>
            <person name="Giraud T."/>
            <person name="Gonzalez C."/>
            <person name="Grossetete S."/>
            <person name="Guldener U."/>
            <person name="Henrissat B."/>
            <person name="Howlett B.J."/>
            <person name="Kodira C."/>
            <person name="Kretschmer M."/>
            <person name="Lappartient A."/>
            <person name="Leroch M."/>
            <person name="Levis C."/>
            <person name="Mauceli E."/>
            <person name="Neuveglise C."/>
            <person name="Oeser B."/>
            <person name="Pearson M."/>
            <person name="Poulain J."/>
            <person name="Poussereau N."/>
            <person name="Quesneville H."/>
            <person name="Rascle C."/>
            <person name="Schumacher J."/>
            <person name="Segurens B."/>
            <person name="Sexton A."/>
            <person name="Silva E."/>
            <person name="Sirven C."/>
            <person name="Soanes D.M."/>
            <person name="Talbot N.J."/>
            <person name="Templeton M."/>
            <person name="Yandava C."/>
            <person name="Yarden O."/>
            <person name="Zeng Q."/>
            <person name="Rollins J.A."/>
            <person name="Lebrun M.H."/>
            <person name="Dickman M."/>
        </authorList>
    </citation>
    <scope>NUCLEOTIDE SEQUENCE [LARGE SCALE GENOMIC DNA]</scope>
    <source>
        <strain evidence="3">T4</strain>
    </source>
</reference>
<dbReference type="AlphaFoldDB" id="G2XPM8"/>
<organism evidence="2 3">
    <name type="scientific">Botryotinia fuckeliana (strain T4)</name>
    <name type="common">Noble rot fungus</name>
    <name type="synonym">Botrytis cinerea</name>
    <dbReference type="NCBI Taxonomy" id="999810"/>
    <lineage>
        <taxon>Eukaryota</taxon>
        <taxon>Fungi</taxon>
        <taxon>Dikarya</taxon>
        <taxon>Ascomycota</taxon>
        <taxon>Pezizomycotina</taxon>
        <taxon>Leotiomycetes</taxon>
        <taxon>Helotiales</taxon>
        <taxon>Sclerotiniaceae</taxon>
        <taxon>Botrytis</taxon>
    </lineage>
</organism>
<feature type="region of interest" description="Disordered" evidence="1">
    <location>
        <begin position="17"/>
        <end position="40"/>
    </location>
</feature>
<protein>
    <submittedName>
        <fullName evidence="2">Uncharacterized protein</fullName>
    </submittedName>
</protein>
<proteinExistence type="predicted"/>
<accession>G2XPM8</accession>
<dbReference type="InParanoid" id="G2XPM8"/>
<evidence type="ECO:0000256" key="1">
    <source>
        <dbReference type="SAM" id="MobiDB-lite"/>
    </source>
</evidence>
<evidence type="ECO:0000313" key="2">
    <source>
        <dbReference type="EMBL" id="CCD33572.1"/>
    </source>
</evidence>
<feature type="compositionally biased region" description="Basic and acidic residues" evidence="1">
    <location>
        <begin position="17"/>
        <end position="37"/>
    </location>
</feature>
<evidence type="ECO:0000313" key="3">
    <source>
        <dbReference type="Proteomes" id="UP000008177"/>
    </source>
</evidence>
<name>G2XPM8_BOTF4</name>
<dbReference type="Proteomes" id="UP000008177">
    <property type="component" value="Unplaced contigs"/>
</dbReference>
<dbReference type="EMBL" id="FQ790249">
    <property type="protein sequence ID" value="CCD33572.1"/>
    <property type="molecule type" value="Genomic_DNA"/>
</dbReference>
<sequence length="63" mass="7013">MDYWKAEQAEKNATALTEKKVEEAKTKSKSAFKREGDSNSDLDLSNIADVGISFATGSRKRRC</sequence>
<dbReference type="HOGENOM" id="CLU_2885485_0_0_1"/>
<gene>
    <name evidence="2" type="ORF">BofuT4_P072510.1</name>
</gene>